<keyword evidence="1" id="KW-0472">Membrane</keyword>
<dbReference type="Pfam" id="PF09991">
    <property type="entry name" value="DUF2232"/>
    <property type="match status" value="1"/>
</dbReference>
<feature type="transmembrane region" description="Helical" evidence="1">
    <location>
        <begin position="269"/>
        <end position="289"/>
    </location>
</feature>
<dbReference type="EMBL" id="JBHTCP010000006">
    <property type="protein sequence ID" value="MFC7370788.1"/>
    <property type="molecule type" value="Genomic_DNA"/>
</dbReference>
<dbReference type="PANTHER" id="PTHR41324">
    <property type="entry name" value="MEMBRANE PROTEIN-RELATED"/>
    <property type="match status" value="1"/>
</dbReference>
<feature type="transmembrane region" description="Helical" evidence="1">
    <location>
        <begin position="240"/>
        <end position="262"/>
    </location>
</feature>
<feature type="transmembrane region" description="Helical" evidence="1">
    <location>
        <begin position="212"/>
        <end position="228"/>
    </location>
</feature>
<dbReference type="InterPro" id="IPR018710">
    <property type="entry name" value="DUF2232"/>
</dbReference>
<protein>
    <submittedName>
        <fullName evidence="2">YybS family protein</fullName>
    </submittedName>
</protein>
<feature type="transmembrane region" description="Helical" evidence="1">
    <location>
        <begin position="172"/>
        <end position="191"/>
    </location>
</feature>
<feature type="transmembrane region" description="Helical" evidence="1">
    <location>
        <begin position="96"/>
        <end position="116"/>
    </location>
</feature>
<sequence>MSRLVRDGLLWFIIYFAMLAVSVFVPGMGVLLYMALPVPFIVMQAKHGFRGGGAFSAAAVILSIISGGLEAVWLALLPGLAGIVMGELIRREKPAFGVWLGGALSNLANFLLLLLYTKLVLRINPIAEAQKGVEDVLEETGRLEQQTGGAGGQAELIKEQVEMLPSLLPSTMIIVAAVIALITFLLARFVMKKQGIEAKKLPPFREWNFPKSFVWYYLAAIILVFMNPEKGTTLHMITVNLYSLLSVVFTVQGLSLVFYWSWVKKKSKAFPVLISAVILLSSGILPLLMEVVKFLGIIDIGFNVKNRLKPKQ</sequence>
<comment type="caution">
    <text evidence="2">The sequence shown here is derived from an EMBL/GenBank/DDBJ whole genome shotgun (WGS) entry which is preliminary data.</text>
</comment>
<keyword evidence="3" id="KW-1185">Reference proteome</keyword>
<reference evidence="3" key="1">
    <citation type="journal article" date="2019" name="Int. J. Syst. Evol. Microbiol.">
        <title>The Global Catalogue of Microorganisms (GCM) 10K type strain sequencing project: providing services to taxonomists for standard genome sequencing and annotation.</title>
        <authorList>
            <consortium name="The Broad Institute Genomics Platform"/>
            <consortium name="The Broad Institute Genome Sequencing Center for Infectious Disease"/>
            <person name="Wu L."/>
            <person name="Ma J."/>
        </authorList>
    </citation>
    <scope>NUCLEOTIDE SEQUENCE [LARGE SCALE GENOMIC DNA]</scope>
    <source>
        <strain evidence="3">NBRC 106396</strain>
    </source>
</reference>
<evidence type="ECO:0000313" key="2">
    <source>
        <dbReference type="EMBL" id="MFC7370788.1"/>
    </source>
</evidence>
<proteinExistence type="predicted"/>
<organism evidence="2 3">
    <name type="scientific">Fictibacillus iocasae</name>
    <dbReference type="NCBI Taxonomy" id="2715437"/>
    <lineage>
        <taxon>Bacteria</taxon>
        <taxon>Bacillati</taxon>
        <taxon>Bacillota</taxon>
        <taxon>Bacilli</taxon>
        <taxon>Bacillales</taxon>
        <taxon>Fictibacillaceae</taxon>
        <taxon>Fictibacillus</taxon>
    </lineage>
</organism>
<name>A0ABW2NNS8_9BACL</name>
<evidence type="ECO:0000313" key="3">
    <source>
        <dbReference type="Proteomes" id="UP001596549"/>
    </source>
</evidence>
<dbReference type="Proteomes" id="UP001596549">
    <property type="component" value="Unassembled WGS sequence"/>
</dbReference>
<accession>A0ABW2NNS8</accession>
<dbReference type="RefSeq" id="WP_379746720.1">
    <property type="nucleotide sequence ID" value="NZ_JBHTCP010000006.1"/>
</dbReference>
<feature type="transmembrane region" description="Helical" evidence="1">
    <location>
        <begin position="48"/>
        <end position="65"/>
    </location>
</feature>
<dbReference type="PANTHER" id="PTHR41324:SF1">
    <property type="entry name" value="DUF2232 DOMAIN-CONTAINING PROTEIN"/>
    <property type="match status" value="1"/>
</dbReference>
<keyword evidence="1" id="KW-0812">Transmembrane</keyword>
<gene>
    <name evidence="2" type="ORF">ACFQPF_03790</name>
</gene>
<evidence type="ECO:0000256" key="1">
    <source>
        <dbReference type="SAM" id="Phobius"/>
    </source>
</evidence>
<feature type="transmembrane region" description="Helical" evidence="1">
    <location>
        <begin position="12"/>
        <end position="36"/>
    </location>
</feature>
<keyword evidence="1" id="KW-1133">Transmembrane helix</keyword>